<dbReference type="InterPro" id="IPR028978">
    <property type="entry name" value="Chorismate_lyase_/UTRA_dom_sf"/>
</dbReference>
<evidence type="ECO:0000256" key="1">
    <source>
        <dbReference type="ARBA" id="ARBA00023015"/>
    </source>
</evidence>
<dbReference type="Gene3D" id="3.40.1410.10">
    <property type="entry name" value="Chorismate lyase-like"/>
    <property type="match status" value="1"/>
</dbReference>
<dbReference type="InterPro" id="IPR036388">
    <property type="entry name" value="WH-like_DNA-bd_sf"/>
</dbReference>
<dbReference type="GO" id="GO:0045892">
    <property type="term" value="P:negative regulation of DNA-templated transcription"/>
    <property type="evidence" value="ECO:0007669"/>
    <property type="project" value="TreeGrafter"/>
</dbReference>
<dbReference type="InterPro" id="IPR000524">
    <property type="entry name" value="Tscrpt_reg_HTH_GntR"/>
</dbReference>
<protein>
    <submittedName>
        <fullName evidence="5">GntR family transcriptional regulator</fullName>
    </submittedName>
</protein>
<dbReference type="GO" id="GO:0003700">
    <property type="term" value="F:DNA-binding transcription factor activity"/>
    <property type="evidence" value="ECO:0007669"/>
    <property type="project" value="InterPro"/>
</dbReference>
<keyword evidence="3" id="KW-0804">Transcription</keyword>
<dbReference type="Proteomes" id="UP000219546">
    <property type="component" value="Unassembled WGS sequence"/>
</dbReference>
<dbReference type="SUPFAM" id="SSF64288">
    <property type="entry name" value="Chorismate lyase-like"/>
    <property type="match status" value="1"/>
</dbReference>
<dbReference type="OrthoDB" id="457376at2"/>
<evidence type="ECO:0000256" key="2">
    <source>
        <dbReference type="ARBA" id="ARBA00023125"/>
    </source>
</evidence>
<keyword evidence="1" id="KW-0805">Transcription regulation</keyword>
<dbReference type="FunFam" id="1.10.10.10:FF:000079">
    <property type="entry name" value="GntR family transcriptional regulator"/>
    <property type="match status" value="1"/>
</dbReference>
<reference evidence="5 6" key="1">
    <citation type="submission" date="2017-08" db="EMBL/GenBank/DDBJ databases">
        <authorList>
            <person name="de Groot N.N."/>
        </authorList>
    </citation>
    <scope>NUCLEOTIDE SEQUENCE [LARGE SCALE GENOMIC DNA]</scope>
    <source>
        <strain evidence="5 6">JC228</strain>
    </source>
</reference>
<evidence type="ECO:0000259" key="4">
    <source>
        <dbReference type="PROSITE" id="PS50949"/>
    </source>
</evidence>
<dbReference type="InterPro" id="IPR036390">
    <property type="entry name" value="WH_DNA-bd_sf"/>
</dbReference>
<feature type="domain" description="HTH gntR-type" evidence="4">
    <location>
        <begin position="8"/>
        <end position="76"/>
    </location>
</feature>
<dbReference type="Pfam" id="PF07702">
    <property type="entry name" value="UTRA"/>
    <property type="match status" value="1"/>
</dbReference>
<dbReference type="InterPro" id="IPR011663">
    <property type="entry name" value="UTRA"/>
</dbReference>
<evidence type="ECO:0000313" key="6">
    <source>
        <dbReference type="Proteomes" id="UP000219546"/>
    </source>
</evidence>
<proteinExistence type="predicted"/>
<dbReference type="RefSeq" id="WP_097160078.1">
    <property type="nucleotide sequence ID" value="NZ_JBEPMQ010000011.1"/>
</dbReference>
<dbReference type="CDD" id="cd07377">
    <property type="entry name" value="WHTH_GntR"/>
    <property type="match status" value="1"/>
</dbReference>
<dbReference type="EMBL" id="OAOP01000010">
    <property type="protein sequence ID" value="SNX74704.1"/>
    <property type="molecule type" value="Genomic_DNA"/>
</dbReference>
<dbReference type="SUPFAM" id="SSF46785">
    <property type="entry name" value="Winged helix' DNA-binding domain"/>
    <property type="match status" value="1"/>
</dbReference>
<dbReference type="Pfam" id="PF00392">
    <property type="entry name" value="GntR"/>
    <property type="match status" value="1"/>
</dbReference>
<dbReference type="PROSITE" id="PS50949">
    <property type="entry name" value="HTH_GNTR"/>
    <property type="match status" value="1"/>
</dbReference>
<keyword evidence="2" id="KW-0238">DNA-binding</keyword>
<dbReference type="SMART" id="SM00866">
    <property type="entry name" value="UTRA"/>
    <property type="match status" value="1"/>
</dbReference>
<gene>
    <name evidence="5" type="ORF">SAMN05877753_11025</name>
</gene>
<accession>A0A285D4F3</accession>
<name>A0A285D4F3_9BACI</name>
<dbReference type="PRINTS" id="PR00035">
    <property type="entry name" value="HTHGNTR"/>
</dbReference>
<dbReference type="AlphaFoldDB" id="A0A285D4F3"/>
<dbReference type="PANTHER" id="PTHR44846">
    <property type="entry name" value="MANNOSYL-D-GLYCERATE TRANSPORT/METABOLISM SYSTEM REPRESSOR MNGR-RELATED"/>
    <property type="match status" value="1"/>
</dbReference>
<dbReference type="InterPro" id="IPR050679">
    <property type="entry name" value="Bact_HTH_transcr_reg"/>
</dbReference>
<dbReference type="PANTHER" id="PTHR44846:SF1">
    <property type="entry name" value="MANNOSYL-D-GLYCERATE TRANSPORT_METABOLISM SYSTEM REPRESSOR MNGR-RELATED"/>
    <property type="match status" value="1"/>
</dbReference>
<organism evidence="5 6">
    <name type="scientific">Bacillus oleivorans</name>
    <dbReference type="NCBI Taxonomy" id="1448271"/>
    <lineage>
        <taxon>Bacteria</taxon>
        <taxon>Bacillati</taxon>
        <taxon>Bacillota</taxon>
        <taxon>Bacilli</taxon>
        <taxon>Bacillales</taxon>
        <taxon>Bacillaceae</taxon>
        <taxon>Bacillus</taxon>
    </lineage>
</organism>
<dbReference type="SMART" id="SM00345">
    <property type="entry name" value="HTH_GNTR"/>
    <property type="match status" value="1"/>
</dbReference>
<evidence type="ECO:0000256" key="3">
    <source>
        <dbReference type="ARBA" id="ARBA00023163"/>
    </source>
</evidence>
<evidence type="ECO:0000313" key="5">
    <source>
        <dbReference type="EMBL" id="SNX74704.1"/>
    </source>
</evidence>
<dbReference type="Gene3D" id="1.10.10.10">
    <property type="entry name" value="Winged helix-like DNA-binding domain superfamily/Winged helix DNA-binding domain"/>
    <property type="match status" value="1"/>
</dbReference>
<sequence>MQPANEGNALHFRVKEDILQKIKNGDYLPHTQLPTEAEFCKKYGVSRTTIRTALQQLTIEGYVYRTQGKGTFVADHKVKQTLTSTVNHFSQQLATQGKNPSIRVLNLEVIQADSFLAKLFDIKQGDPVNKLERVRFADNHTLQYEIAYLPWLKAPGLNAKECEKSLYQLLDKQYGLKIKKTIEHLELFIADQDISEKLQIKMGAPCFALETYAYLPDETPIEYSKTFFRGDRAHFVIERDYEV</sequence>
<dbReference type="GO" id="GO:0003677">
    <property type="term" value="F:DNA binding"/>
    <property type="evidence" value="ECO:0007669"/>
    <property type="project" value="UniProtKB-KW"/>
</dbReference>
<keyword evidence="6" id="KW-1185">Reference proteome</keyword>